<reference evidence="1" key="1">
    <citation type="journal article" date="2014" name="Int. J. Syst. Evol. Microbiol.">
        <title>Complete genome sequence of Corynebacterium casei LMG S-19264T (=DSM 44701T), isolated from a smear-ripened cheese.</title>
        <authorList>
            <consortium name="US DOE Joint Genome Institute (JGI-PGF)"/>
            <person name="Walter F."/>
            <person name="Albersmeier A."/>
            <person name="Kalinowski J."/>
            <person name="Ruckert C."/>
        </authorList>
    </citation>
    <scope>NUCLEOTIDE SEQUENCE</scope>
    <source>
        <strain evidence="1">JCM 31311</strain>
    </source>
</reference>
<name>A0A918C7D9_9DEIO</name>
<sequence length="69" mass="7806">MIQAEHPAPQNHVLITPAEVIAELKLRFPNDPEAVERDTMYVHIVDGGLSMCKVCRRAEIELKEPCVPR</sequence>
<keyword evidence="2" id="KW-1185">Reference proteome</keyword>
<dbReference type="AlphaFoldDB" id="A0A918C7D9"/>
<evidence type="ECO:0000313" key="2">
    <source>
        <dbReference type="Proteomes" id="UP000603865"/>
    </source>
</evidence>
<dbReference type="Proteomes" id="UP000603865">
    <property type="component" value="Unassembled WGS sequence"/>
</dbReference>
<evidence type="ECO:0000313" key="1">
    <source>
        <dbReference type="EMBL" id="GGR09627.1"/>
    </source>
</evidence>
<protein>
    <submittedName>
        <fullName evidence="1">Uncharacterized protein</fullName>
    </submittedName>
</protein>
<proteinExistence type="predicted"/>
<dbReference type="EMBL" id="BMQL01000011">
    <property type="protein sequence ID" value="GGR09627.1"/>
    <property type="molecule type" value="Genomic_DNA"/>
</dbReference>
<accession>A0A918C7D9</accession>
<gene>
    <name evidence="1" type="ORF">GCM10008957_22960</name>
</gene>
<comment type="caution">
    <text evidence="1">The sequence shown here is derived from an EMBL/GenBank/DDBJ whole genome shotgun (WGS) entry which is preliminary data.</text>
</comment>
<organism evidence="1 2">
    <name type="scientific">Deinococcus ruber</name>
    <dbReference type="NCBI Taxonomy" id="1848197"/>
    <lineage>
        <taxon>Bacteria</taxon>
        <taxon>Thermotogati</taxon>
        <taxon>Deinococcota</taxon>
        <taxon>Deinococci</taxon>
        <taxon>Deinococcales</taxon>
        <taxon>Deinococcaceae</taxon>
        <taxon>Deinococcus</taxon>
    </lineage>
</organism>
<reference evidence="1" key="2">
    <citation type="submission" date="2020-09" db="EMBL/GenBank/DDBJ databases">
        <authorList>
            <person name="Sun Q."/>
            <person name="Ohkuma M."/>
        </authorList>
    </citation>
    <scope>NUCLEOTIDE SEQUENCE</scope>
    <source>
        <strain evidence="1">JCM 31311</strain>
    </source>
</reference>